<evidence type="ECO:0000256" key="2">
    <source>
        <dbReference type="ARBA" id="ARBA00022741"/>
    </source>
</evidence>
<evidence type="ECO:0000256" key="5">
    <source>
        <dbReference type="SAM" id="MobiDB-lite"/>
    </source>
</evidence>
<keyword evidence="8" id="KW-0723">Serine/threonine-protein kinase</keyword>
<feature type="compositionally biased region" description="Acidic residues" evidence="5">
    <location>
        <begin position="305"/>
        <end position="319"/>
    </location>
</feature>
<organism evidence="8 9">
    <name type="scientific">Sinosporangium album</name>
    <dbReference type="NCBI Taxonomy" id="504805"/>
    <lineage>
        <taxon>Bacteria</taxon>
        <taxon>Bacillati</taxon>
        <taxon>Actinomycetota</taxon>
        <taxon>Actinomycetes</taxon>
        <taxon>Streptosporangiales</taxon>
        <taxon>Streptosporangiaceae</taxon>
        <taxon>Sinosporangium</taxon>
    </lineage>
</organism>
<sequence>MPQITPLIPEDPRRLGRFHLTGRIGEGGQGVVYLGEGDAGERVAVKLFHIAFRGDAKARSRFARELRASQRVASFCTARVVDADIDGDAPYIASEFIDGRSLAATVASDGPMTGTALDRLAIGTATALTAIHHASIVHRDFKPDNVLMAADGPRVIDFGIARLLDTHTITSRAVGTPAYLAPEQVSGGETGTFTDVFSWGATIMFAATGGEAFGGRSIASVLNRILNHEVDTSHLHEPLRGTVTAALAKNPAQRPTADQVLLRLLGRPDTGGASPAVLTQGVRVATPQRREPHRDTLPSGPDAGENGEAEGTGETEDSEGSAGTEGAGGAGVDGGGSKAPPTVPLRRPYTPLPGRPSPTAGSSRGDGTPGLPAEVAGPMSRYGAAVPDVEPPAQAGAQPHAEPPAQPHAEARRRPAVLWTAVAVLALIVAALVVAALASTLR</sequence>
<dbReference type="EMBL" id="FNCN01000017">
    <property type="protein sequence ID" value="SDH49573.1"/>
    <property type="molecule type" value="Genomic_DNA"/>
</dbReference>
<name>A0A1G8CWJ6_9ACTN</name>
<proteinExistence type="predicted"/>
<dbReference type="OrthoDB" id="3915799at2"/>
<keyword evidence="6" id="KW-1133">Transmembrane helix</keyword>
<keyword evidence="2" id="KW-0547">Nucleotide-binding</keyword>
<keyword evidence="3 8" id="KW-0418">Kinase</keyword>
<dbReference type="PANTHER" id="PTHR43289">
    <property type="entry name" value="MITOGEN-ACTIVATED PROTEIN KINASE KINASE KINASE 20-RELATED"/>
    <property type="match status" value="1"/>
</dbReference>
<evidence type="ECO:0000256" key="1">
    <source>
        <dbReference type="ARBA" id="ARBA00022679"/>
    </source>
</evidence>
<gene>
    <name evidence="8" type="ORF">SAMN05421505_1175</name>
</gene>
<dbReference type="RefSeq" id="WP_093171678.1">
    <property type="nucleotide sequence ID" value="NZ_FNCN01000017.1"/>
</dbReference>
<feature type="compositionally biased region" description="Low complexity" evidence="5">
    <location>
        <begin position="391"/>
        <end position="400"/>
    </location>
</feature>
<feature type="transmembrane region" description="Helical" evidence="6">
    <location>
        <begin position="416"/>
        <end position="438"/>
    </location>
</feature>
<dbReference type="InterPro" id="IPR008271">
    <property type="entry name" value="Ser/Thr_kinase_AS"/>
</dbReference>
<dbReference type="AlphaFoldDB" id="A0A1G8CWJ6"/>
<dbReference type="SUPFAM" id="SSF56112">
    <property type="entry name" value="Protein kinase-like (PK-like)"/>
    <property type="match status" value="1"/>
</dbReference>
<feature type="domain" description="Protein kinase" evidence="7">
    <location>
        <begin position="18"/>
        <end position="277"/>
    </location>
</feature>
<dbReference type="CDD" id="cd14014">
    <property type="entry name" value="STKc_PknB_like"/>
    <property type="match status" value="1"/>
</dbReference>
<dbReference type="PROSITE" id="PS00108">
    <property type="entry name" value="PROTEIN_KINASE_ST"/>
    <property type="match status" value="1"/>
</dbReference>
<dbReference type="Pfam" id="PF00069">
    <property type="entry name" value="Pkinase"/>
    <property type="match status" value="1"/>
</dbReference>
<dbReference type="PANTHER" id="PTHR43289:SF34">
    <property type="entry name" value="SERINE_THREONINE-PROTEIN KINASE YBDM-RELATED"/>
    <property type="match status" value="1"/>
</dbReference>
<keyword evidence="9" id="KW-1185">Reference proteome</keyword>
<keyword evidence="6" id="KW-0812">Transmembrane</keyword>
<evidence type="ECO:0000256" key="4">
    <source>
        <dbReference type="ARBA" id="ARBA00022840"/>
    </source>
</evidence>
<evidence type="ECO:0000256" key="6">
    <source>
        <dbReference type="SAM" id="Phobius"/>
    </source>
</evidence>
<keyword evidence="6" id="KW-0472">Membrane</keyword>
<evidence type="ECO:0000259" key="7">
    <source>
        <dbReference type="PROSITE" id="PS50011"/>
    </source>
</evidence>
<keyword evidence="1" id="KW-0808">Transferase</keyword>
<feature type="compositionally biased region" description="Gly residues" evidence="5">
    <location>
        <begin position="323"/>
        <end position="337"/>
    </location>
</feature>
<dbReference type="Gene3D" id="1.10.510.10">
    <property type="entry name" value="Transferase(Phosphotransferase) domain 1"/>
    <property type="match status" value="1"/>
</dbReference>
<dbReference type="InterPro" id="IPR000719">
    <property type="entry name" value="Prot_kinase_dom"/>
</dbReference>
<dbReference type="PROSITE" id="PS50011">
    <property type="entry name" value="PROTEIN_KINASE_DOM"/>
    <property type="match status" value="1"/>
</dbReference>
<evidence type="ECO:0000313" key="8">
    <source>
        <dbReference type="EMBL" id="SDH49573.1"/>
    </source>
</evidence>
<evidence type="ECO:0000256" key="3">
    <source>
        <dbReference type="ARBA" id="ARBA00022777"/>
    </source>
</evidence>
<protein>
    <submittedName>
        <fullName evidence="8">Serine/threonine protein kinase</fullName>
    </submittedName>
</protein>
<dbReference type="Proteomes" id="UP000198923">
    <property type="component" value="Unassembled WGS sequence"/>
</dbReference>
<dbReference type="STRING" id="504805.SAMN05421505_1175"/>
<dbReference type="GO" id="GO:0005524">
    <property type="term" value="F:ATP binding"/>
    <property type="evidence" value="ECO:0007669"/>
    <property type="project" value="UniProtKB-KW"/>
</dbReference>
<feature type="region of interest" description="Disordered" evidence="5">
    <location>
        <begin position="267"/>
        <end position="409"/>
    </location>
</feature>
<dbReference type="InterPro" id="IPR011009">
    <property type="entry name" value="Kinase-like_dom_sf"/>
</dbReference>
<dbReference type="GO" id="GO:0004674">
    <property type="term" value="F:protein serine/threonine kinase activity"/>
    <property type="evidence" value="ECO:0007669"/>
    <property type="project" value="UniProtKB-KW"/>
</dbReference>
<evidence type="ECO:0000313" key="9">
    <source>
        <dbReference type="Proteomes" id="UP000198923"/>
    </source>
</evidence>
<reference evidence="8 9" key="1">
    <citation type="submission" date="2016-10" db="EMBL/GenBank/DDBJ databases">
        <authorList>
            <person name="de Groot N.N."/>
        </authorList>
    </citation>
    <scope>NUCLEOTIDE SEQUENCE [LARGE SCALE GENOMIC DNA]</scope>
    <source>
        <strain evidence="8 9">CPCC 201354</strain>
    </source>
</reference>
<keyword evidence="4" id="KW-0067">ATP-binding</keyword>
<accession>A0A1G8CWJ6</accession>
<dbReference type="Gene3D" id="3.30.200.20">
    <property type="entry name" value="Phosphorylase Kinase, domain 1"/>
    <property type="match status" value="1"/>
</dbReference>